<evidence type="ECO:0000313" key="3">
    <source>
        <dbReference type="Proteomes" id="UP000245252"/>
    </source>
</evidence>
<dbReference type="RefSeq" id="WP_109460127.1">
    <property type="nucleotide sequence ID" value="NZ_QFBC01000010.1"/>
</dbReference>
<evidence type="ECO:0000259" key="1">
    <source>
        <dbReference type="Pfam" id="PF00144"/>
    </source>
</evidence>
<protein>
    <submittedName>
        <fullName evidence="2">6-aminohexanoate hydrolase</fullName>
    </submittedName>
</protein>
<dbReference type="InterPro" id="IPR001466">
    <property type="entry name" value="Beta-lactam-related"/>
</dbReference>
<keyword evidence="3" id="KW-1185">Reference proteome</keyword>
<keyword evidence="2" id="KW-0378">Hydrolase</keyword>
<reference evidence="2 3" key="1">
    <citation type="submission" date="2018-05" db="EMBL/GenBank/DDBJ databases">
        <title>The draft genome of strain NS-104.</title>
        <authorList>
            <person name="Hang P."/>
            <person name="Jiang J."/>
        </authorList>
    </citation>
    <scope>NUCLEOTIDE SEQUENCE [LARGE SCALE GENOMIC DNA]</scope>
    <source>
        <strain evidence="2 3">NS-104</strain>
    </source>
</reference>
<evidence type="ECO:0000313" key="2">
    <source>
        <dbReference type="EMBL" id="PWE54498.1"/>
    </source>
</evidence>
<accession>A0A2U2DMG7</accession>
<dbReference type="PANTHER" id="PTHR43283">
    <property type="entry name" value="BETA-LACTAMASE-RELATED"/>
    <property type="match status" value="1"/>
</dbReference>
<dbReference type="GO" id="GO:0016787">
    <property type="term" value="F:hydrolase activity"/>
    <property type="evidence" value="ECO:0007669"/>
    <property type="project" value="UniProtKB-KW"/>
</dbReference>
<dbReference type="SUPFAM" id="SSF56601">
    <property type="entry name" value="beta-lactamase/transpeptidase-like"/>
    <property type="match status" value="1"/>
</dbReference>
<dbReference type="Gene3D" id="3.40.710.10">
    <property type="entry name" value="DD-peptidase/beta-lactamase superfamily"/>
    <property type="match status" value="1"/>
</dbReference>
<name>A0A2U2DMG7_9HYPH</name>
<organism evidence="2 3">
    <name type="scientific">Metarhizobium album</name>
    <dbReference type="NCBI Taxonomy" id="2182425"/>
    <lineage>
        <taxon>Bacteria</taxon>
        <taxon>Pseudomonadati</taxon>
        <taxon>Pseudomonadota</taxon>
        <taxon>Alphaproteobacteria</taxon>
        <taxon>Hyphomicrobiales</taxon>
        <taxon>Rhizobiaceae</taxon>
        <taxon>Metarhizobium</taxon>
    </lineage>
</organism>
<dbReference type="InterPro" id="IPR012338">
    <property type="entry name" value="Beta-lactam/transpept-like"/>
</dbReference>
<gene>
    <name evidence="2" type="ORF">DEM27_20585</name>
</gene>
<comment type="caution">
    <text evidence="2">The sequence shown here is derived from an EMBL/GenBank/DDBJ whole genome shotgun (WGS) entry which is preliminary data.</text>
</comment>
<dbReference type="Proteomes" id="UP000245252">
    <property type="component" value="Unassembled WGS sequence"/>
</dbReference>
<proteinExistence type="predicted"/>
<dbReference type="EMBL" id="QFBC01000010">
    <property type="protein sequence ID" value="PWE54498.1"/>
    <property type="molecule type" value="Genomic_DNA"/>
</dbReference>
<sequence>MAFGRIFKALGATAVLVVAGGAVWLSVAPPLLLKVGDGYAAKIVCSNVFLAGRDAEQVLAEDVQAPGHPLLKLLRVSVDREAATVTSRFMGLFAASTAAYREGLGCTVVPDGDVAALAGAVTAAASQEPAPDGLWPQGKQIETADPRIAALFSNPTLTGPGMRGIVVVKDGRIVGEAYGAGFDAETPLLGWSMTKTVNAAILGRVMAEGKLGLDEAGLFDTWKGDDRAGISIRNLLAMEDGLQFNEDYGSVTDVTSMLYLERDMAAFAAIKPLVAKPGTTFNYSSGTATLLARLWMSRVGTAQEALDYPRRALFAPLGMRSAVFETDAAGTFVGSSYLYATARDWARFGQFLLQDGVWNGVRLLPEGFVAAMGRPTAVSNGIYTQMQAWHAGPRQRNADEPGLPEDVFWMQGHDGQTVAIVPSARLVVVRLGLTPGRLNYRPQQMLKAILDLPE</sequence>
<dbReference type="OrthoDB" id="9814204at2"/>
<dbReference type="AlphaFoldDB" id="A0A2U2DMG7"/>
<feature type="domain" description="Beta-lactamase-related" evidence="1">
    <location>
        <begin position="165"/>
        <end position="431"/>
    </location>
</feature>
<dbReference type="InterPro" id="IPR050789">
    <property type="entry name" value="Diverse_Enzym_Activities"/>
</dbReference>
<dbReference type="PANTHER" id="PTHR43283:SF7">
    <property type="entry name" value="BETA-LACTAMASE-RELATED DOMAIN-CONTAINING PROTEIN"/>
    <property type="match status" value="1"/>
</dbReference>
<dbReference type="Pfam" id="PF00144">
    <property type="entry name" value="Beta-lactamase"/>
    <property type="match status" value="1"/>
</dbReference>